<proteinExistence type="predicted"/>
<dbReference type="PROSITE" id="PS00409">
    <property type="entry name" value="PROKAR_NTER_METHYL"/>
    <property type="match status" value="1"/>
</dbReference>
<feature type="transmembrane region" description="Helical" evidence="2">
    <location>
        <begin position="12"/>
        <end position="34"/>
    </location>
</feature>
<dbReference type="AlphaFoldDB" id="A0A5C5W9X0"/>
<dbReference type="OrthoDB" id="269098at2"/>
<keyword evidence="2" id="KW-0812">Transmembrane</keyword>
<evidence type="ECO:0000259" key="3">
    <source>
        <dbReference type="Pfam" id="PF07596"/>
    </source>
</evidence>
<evidence type="ECO:0000313" key="4">
    <source>
        <dbReference type="EMBL" id="TWT46829.1"/>
    </source>
</evidence>
<dbReference type="EMBL" id="SJPH01000003">
    <property type="protein sequence ID" value="TWT46829.1"/>
    <property type="molecule type" value="Genomic_DNA"/>
</dbReference>
<dbReference type="InterPro" id="IPR011453">
    <property type="entry name" value="DUF1559"/>
</dbReference>
<evidence type="ECO:0000256" key="1">
    <source>
        <dbReference type="SAM" id="MobiDB-lite"/>
    </source>
</evidence>
<evidence type="ECO:0000313" key="5">
    <source>
        <dbReference type="Proteomes" id="UP000318995"/>
    </source>
</evidence>
<keyword evidence="2" id="KW-0472">Membrane</keyword>
<dbReference type="InterPro" id="IPR012902">
    <property type="entry name" value="N_methyl_site"/>
</dbReference>
<sequence>MSRKSAPPGGFTLVELLVVIAIIGVLIAMLLPAVQQAREAARRSSCLNNLRQIALATTEFEGRMNRLPGLYDRYPDQRLDDSLGELDQEPYGTWAVLLLPDLERHQIYDHYVEGRPANAFIATYLCPSDDFKPRTGASNSYVANAGRSGPASQQRVANGPFLNRIASPRAAMLDGHWRDGREYTLVYSESNEARDYDQIEWTAFTSDGLVDQEFLDDAQDLAWSPVFYWRSGPEDVDYINGPPAPCTEDLSRCVAPALVGSEDRALRRAAMEVNPWVTMMNRRARPSGNHPGGVNMAFCSGRSLFLRENIDYNVFRALMTPNDRQSDSPYPDIIVEDQPYL</sequence>
<keyword evidence="5" id="KW-1185">Reference proteome</keyword>
<reference evidence="4 5" key="1">
    <citation type="submission" date="2019-02" db="EMBL/GenBank/DDBJ databases">
        <title>Deep-cultivation of Planctomycetes and their phenomic and genomic characterization uncovers novel biology.</title>
        <authorList>
            <person name="Wiegand S."/>
            <person name="Jogler M."/>
            <person name="Boedeker C."/>
            <person name="Pinto D."/>
            <person name="Vollmers J."/>
            <person name="Rivas-Marin E."/>
            <person name="Kohn T."/>
            <person name="Peeters S.H."/>
            <person name="Heuer A."/>
            <person name="Rast P."/>
            <person name="Oberbeckmann S."/>
            <person name="Bunk B."/>
            <person name="Jeske O."/>
            <person name="Meyerdierks A."/>
            <person name="Storesund J.E."/>
            <person name="Kallscheuer N."/>
            <person name="Luecker S."/>
            <person name="Lage O.M."/>
            <person name="Pohl T."/>
            <person name="Merkel B.J."/>
            <person name="Hornburger P."/>
            <person name="Mueller R.-W."/>
            <person name="Bruemmer F."/>
            <person name="Labrenz M."/>
            <person name="Spormann A.M."/>
            <person name="Op Den Camp H."/>
            <person name="Overmann J."/>
            <person name="Amann R."/>
            <person name="Jetten M.S.M."/>
            <person name="Mascher T."/>
            <person name="Medema M.H."/>
            <person name="Devos D.P."/>
            <person name="Kaster A.-K."/>
            <person name="Ovreas L."/>
            <person name="Rohde M."/>
            <person name="Galperin M.Y."/>
            <person name="Jogler C."/>
        </authorList>
    </citation>
    <scope>NUCLEOTIDE SEQUENCE [LARGE SCALE GENOMIC DNA]</scope>
    <source>
        <strain evidence="4 5">Pla111</strain>
    </source>
</reference>
<dbReference type="RefSeq" id="WP_146573641.1">
    <property type="nucleotide sequence ID" value="NZ_SJPH01000003.1"/>
</dbReference>
<protein>
    <recommendedName>
        <fullName evidence="3">DUF1559 domain-containing protein</fullName>
    </recommendedName>
</protein>
<dbReference type="Pfam" id="PF07596">
    <property type="entry name" value="SBP_bac_10"/>
    <property type="match status" value="1"/>
</dbReference>
<dbReference type="PANTHER" id="PTHR30093:SF2">
    <property type="entry name" value="TYPE II SECRETION SYSTEM PROTEIN H"/>
    <property type="match status" value="1"/>
</dbReference>
<accession>A0A5C5W9X0</accession>
<dbReference type="InterPro" id="IPR045584">
    <property type="entry name" value="Pilin-like"/>
</dbReference>
<dbReference type="SUPFAM" id="SSF54523">
    <property type="entry name" value="Pili subunits"/>
    <property type="match status" value="1"/>
</dbReference>
<dbReference type="PANTHER" id="PTHR30093">
    <property type="entry name" value="GENERAL SECRETION PATHWAY PROTEIN G"/>
    <property type="match status" value="1"/>
</dbReference>
<name>A0A5C5W9X0_9BACT</name>
<dbReference type="NCBIfam" id="TIGR02532">
    <property type="entry name" value="IV_pilin_GFxxxE"/>
    <property type="match status" value="1"/>
</dbReference>
<comment type="caution">
    <text evidence="4">The sequence shown here is derived from an EMBL/GenBank/DDBJ whole genome shotgun (WGS) entry which is preliminary data.</text>
</comment>
<organism evidence="4 5">
    <name type="scientific">Botrimarina hoheduenensis</name>
    <dbReference type="NCBI Taxonomy" id="2528000"/>
    <lineage>
        <taxon>Bacteria</taxon>
        <taxon>Pseudomonadati</taxon>
        <taxon>Planctomycetota</taxon>
        <taxon>Planctomycetia</taxon>
        <taxon>Pirellulales</taxon>
        <taxon>Lacipirellulaceae</taxon>
        <taxon>Botrimarina</taxon>
    </lineage>
</organism>
<gene>
    <name evidence="4" type="ORF">Pla111_19310</name>
</gene>
<dbReference type="Gene3D" id="3.30.700.10">
    <property type="entry name" value="Glycoprotein, Type 4 Pilin"/>
    <property type="match status" value="1"/>
</dbReference>
<dbReference type="Pfam" id="PF07963">
    <property type="entry name" value="N_methyl"/>
    <property type="match status" value="1"/>
</dbReference>
<evidence type="ECO:0000256" key="2">
    <source>
        <dbReference type="SAM" id="Phobius"/>
    </source>
</evidence>
<dbReference type="Proteomes" id="UP000318995">
    <property type="component" value="Unassembled WGS sequence"/>
</dbReference>
<feature type="domain" description="DUF1559" evidence="3">
    <location>
        <begin position="35"/>
        <end position="311"/>
    </location>
</feature>
<feature type="region of interest" description="Disordered" evidence="1">
    <location>
        <begin position="321"/>
        <end position="341"/>
    </location>
</feature>
<keyword evidence="2" id="KW-1133">Transmembrane helix</keyword>